<evidence type="ECO:0000313" key="2">
    <source>
        <dbReference type="EMBL" id="OVE83835.1"/>
    </source>
</evidence>
<accession>A0A202E6G2</accession>
<organism evidence="2 3">
    <name type="scientific">Natronolimnobius baerhuensis</name>
    <dbReference type="NCBI Taxonomy" id="253108"/>
    <lineage>
        <taxon>Archaea</taxon>
        <taxon>Methanobacteriati</taxon>
        <taxon>Methanobacteriota</taxon>
        <taxon>Stenosarchaea group</taxon>
        <taxon>Halobacteria</taxon>
        <taxon>Halobacteriales</taxon>
        <taxon>Natrialbaceae</taxon>
        <taxon>Natronolimnobius</taxon>
    </lineage>
</organism>
<dbReference type="OrthoDB" id="200487at2157"/>
<dbReference type="InterPro" id="IPR036390">
    <property type="entry name" value="WH_DNA-bd_sf"/>
</dbReference>
<proteinExistence type="predicted"/>
<keyword evidence="3" id="KW-1185">Reference proteome</keyword>
<comment type="caution">
    <text evidence="2">The sequence shown here is derived from an EMBL/GenBank/DDBJ whole genome shotgun (WGS) entry which is preliminary data.</text>
</comment>
<feature type="domain" description="DUF7344" evidence="1">
    <location>
        <begin position="7"/>
        <end position="84"/>
    </location>
</feature>
<evidence type="ECO:0000313" key="3">
    <source>
        <dbReference type="Proteomes" id="UP000196084"/>
    </source>
</evidence>
<evidence type="ECO:0000259" key="1">
    <source>
        <dbReference type="Pfam" id="PF24035"/>
    </source>
</evidence>
<protein>
    <recommendedName>
        <fullName evidence="1">DUF7344 domain-containing protein</fullName>
    </recommendedName>
</protein>
<reference evidence="2 3" key="1">
    <citation type="submission" date="2017-02" db="EMBL/GenBank/DDBJ databases">
        <title>Natronthermophilus aegyptiacus gen. nov.,sp. nov., an aerobic, extremely halophilic alkalithermophilic archaeon isolated from the athalassohaline Wadi An Natrun, Egypt.</title>
        <authorList>
            <person name="Zhao B."/>
        </authorList>
    </citation>
    <scope>NUCLEOTIDE SEQUENCE [LARGE SCALE GENOMIC DNA]</scope>
    <source>
        <strain evidence="2 3">CGMCC 1.3597</strain>
    </source>
</reference>
<dbReference type="EMBL" id="MWPH01000003">
    <property type="protein sequence ID" value="OVE83835.1"/>
    <property type="molecule type" value="Genomic_DNA"/>
</dbReference>
<dbReference type="AlphaFoldDB" id="A0A202E6G2"/>
<gene>
    <name evidence="2" type="ORF">B2G88_15570</name>
</gene>
<dbReference type="Gene3D" id="1.10.10.10">
    <property type="entry name" value="Winged helix-like DNA-binding domain superfamily/Winged helix DNA-binding domain"/>
    <property type="match status" value="1"/>
</dbReference>
<dbReference type="Pfam" id="PF24035">
    <property type="entry name" value="DUF7344"/>
    <property type="match status" value="1"/>
</dbReference>
<dbReference type="RefSeq" id="WP_054863853.1">
    <property type="nucleotide sequence ID" value="NZ_MWPH01000003.1"/>
</dbReference>
<dbReference type="Proteomes" id="UP000196084">
    <property type="component" value="Unassembled WGS sequence"/>
</dbReference>
<sequence length="109" mass="11778">METDDIFTLLSNADRRCVLETLYERGPMTVDELATELASTPSGASADVDQHVAVSRAKISLIHQHLPQLADYSVIDYAGPDGSVSLEKIDELEDYLDAGVAQSPLAAMQ</sequence>
<dbReference type="SUPFAM" id="SSF46785">
    <property type="entry name" value="Winged helix' DNA-binding domain"/>
    <property type="match status" value="1"/>
</dbReference>
<name>A0A202E6G2_9EURY</name>
<dbReference type="InterPro" id="IPR055768">
    <property type="entry name" value="DUF7344"/>
</dbReference>
<dbReference type="InterPro" id="IPR036388">
    <property type="entry name" value="WH-like_DNA-bd_sf"/>
</dbReference>